<evidence type="ECO:0000256" key="2">
    <source>
        <dbReference type="ARBA" id="ARBA00022857"/>
    </source>
</evidence>
<protein>
    <recommendedName>
        <fullName evidence="5">Ketoreductase domain-containing protein</fullName>
    </recommendedName>
</protein>
<keyword evidence="3" id="KW-0560">Oxidoreductase</keyword>
<sequence length="304" mass="31762">MARLFRASILALFALLLLPASTSLATMSSKTVLVTGGNKGIGKAVCARLLSDHPDVTVLLGSRDAGRGDEAVRDLESTVPGAGGRVKSIVIDTSSDESVKAAANSCGDGPLYGVVNNAGIWGKSFDDTLDVNYFGVRRVCDAFEPKLVRPGGRIVNIGSASGPMFVAGCRARDLRSKLADPLSIKGGVAELDEIAKSYFGVTDYGGDAYGLSKALLNAYTVLHARDEPDLIVNSCSPGFIRTDLTINAGLGATNPPEKGAFAPVDLLMNSKFEGIPTGRYYGSDAVRSPLDCYRGPGDPPFEGP</sequence>
<dbReference type="InterPro" id="IPR036291">
    <property type="entry name" value="NAD(P)-bd_dom_sf"/>
</dbReference>
<comment type="similarity">
    <text evidence="1">Belongs to the short-chain dehydrogenases/reductases (SDR) family.</text>
</comment>
<dbReference type="InterPro" id="IPR002347">
    <property type="entry name" value="SDR_fam"/>
</dbReference>
<dbReference type="Pfam" id="PF00106">
    <property type="entry name" value="adh_short"/>
    <property type="match status" value="1"/>
</dbReference>
<dbReference type="InterPro" id="IPR057326">
    <property type="entry name" value="KR_dom"/>
</dbReference>
<evidence type="ECO:0000256" key="1">
    <source>
        <dbReference type="ARBA" id="ARBA00006484"/>
    </source>
</evidence>
<dbReference type="SMART" id="SM00822">
    <property type="entry name" value="PKS_KR"/>
    <property type="match status" value="1"/>
</dbReference>
<dbReference type="GO" id="GO:0016491">
    <property type="term" value="F:oxidoreductase activity"/>
    <property type="evidence" value="ECO:0007669"/>
    <property type="project" value="UniProtKB-KW"/>
</dbReference>
<feature type="chain" id="PRO_5031242557" description="Ketoreductase domain-containing protein" evidence="4">
    <location>
        <begin position="26"/>
        <end position="304"/>
    </location>
</feature>
<evidence type="ECO:0000256" key="3">
    <source>
        <dbReference type="ARBA" id="ARBA00023002"/>
    </source>
</evidence>
<dbReference type="Gene3D" id="3.40.50.720">
    <property type="entry name" value="NAD(P)-binding Rossmann-like Domain"/>
    <property type="match status" value="1"/>
</dbReference>
<dbReference type="PANTHER" id="PTHR43963:SF6">
    <property type="entry name" value="CHAIN DEHYDROGENASE FAMILY PROTEIN, PUTATIVE (AFU_ORTHOLOGUE AFUA_3G15350)-RELATED"/>
    <property type="match status" value="1"/>
</dbReference>
<evidence type="ECO:0000259" key="5">
    <source>
        <dbReference type="SMART" id="SM00822"/>
    </source>
</evidence>
<dbReference type="PRINTS" id="PR00081">
    <property type="entry name" value="GDHRDH"/>
</dbReference>
<proteinExistence type="inferred from homology"/>
<keyword evidence="2" id="KW-0521">NADP</keyword>
<name>A0A7S1Z788_TRICV</name>
<gene>
    <name evidence="6" type="ORF">OSIN01602_LOCUS5723</name>
</gene>
<feature type="domain" description="Ketoreductase" evidence="5">
    <location>
        <begin position="30"/>
        <end position="191"/>
    </location>
</feature>
<evidence type="ECO:0000256" key="4">
    <source>
        <dbReference type="SAM" id="SignalP"/>
    </source>
</evidence>
<dbReference type="PANTHER" id="PTHR43963">
    <property type="entry name" value="CARBONYL REDUCTASE 1-RELATED"/>
    <property type="match status" value="1"/>
</dbReference>
<dbReference type="AlphaFoldDB" id="A0A7S1Z788"/>
<evidence type="ECO:0000313" key="6">
    <source>
        <dbReference type="EMBL" id="CAD9330636.1"/>
    </source>
</evidence>
<dbReference type="SUPFAM" id="SSF51735">
    <property type="entry name" value="NAD(P)-binding Rossmann-fold domains"/>
    <property type="match status" value="1"/>
</dbReference>
<feature type="signal peptide" evidence="4">
    <location>
        <begin position="1"/>
        <end position="25"/>
    </location>
</feature>
<keyword evidence="4" id="KW-0732">Signal</keyword>
<dbReference type="EMBL" id="HBGO01010291">
    <property type="protein sequence ID" value="CAD9330636.1"/>
    <property type="molecule type" value="Transcribed_RNA"/>
</dbReference>
<organism evidence="6">
    <name type="scientific">Trieres chinensis</name>
    <name type="common">Marine centric diatom</name>
    <name type="synonym">Odontella sinensis</name>
    <dbReference type="NCBI Taxonomy" id="1514140"/>
    <lineage>
        <taxon>Eukaryota</taxon>
        <taxon>Sar</taxon>
        <taxon>Stramenopiles</taxon>
        <taxon>Ochrophyta</taxon>
        <taxon>Bacillariophyta</taxon>
        <taxon>Mediophyceae</taxon>
        <taxon>Biddulphiophycidae</taxon>
        <taxon>Eupodiscales</taxon>
        <taxon>Parodontellaceae</taxon>
        <taxon>Trieres</taxon>
    </lineage>
</organism>
<accession>A0A7S1Z788</accession>
<reference evidence="6" key="1">
    <citation type="submission" date="2021-01" db="EMBL/GenBank/DDBJ databases">
        <authorList>
            <person name="Corre E."/>
            <person name="Pelletier E."/>
            <person name="Niang G."/>
            <person name="Scheremetjew M."/>
            <person name="Finn R."/>
            <person name="Kale V."/>
            <person name="Holt S."/>
            <person name="Cochrane G."/>
            <person name="Meng A."/>
            <person name="Brown T."/>
            <person name="Cohen L."/>
        </authorList>
    </citation>
    <scope>NUCLEOTIDE SEQUENCE</scope>
    <source>
        <strain evidence="6">Grunow 1884</strain>
    </source>
</reference>